<dbReference type="Proteomes" id="UP000438120">
    <property type="component" value="Unassembled WGS sequence"/>
</dbReference>
<accession>A0A6A8ME97</accession>
<name>A0A6A8ME97_9LACO</name>
<proteinExistence type="predicted"/>
<sequence>MKLVEVHTKADQQTDGYYLGYLVYQNDAVTVLIALDDDANASGVMVLNNDDLLGVVEESPSIAYVQRLIDEGQSRDPFDLMPRNQQLLKRPFSQLYQAAEAALLEDMPLTITLNNGEVYGGIVIQSTLSEIRIRQINDDYSLDRLYLAVPTKQISSLEINAASGKLWQEWYAARKSEPAFDYGLCELYLDWVDDDRFGGCLLGHVIAQNDHYLLLESVSKYGQLESICLVNRADIVHETDASPAIAYTNYLIKRNQEQGLFDPNNFSKLAKSLHHIPTTREVILTAGKHLVNIDDYEYDGENLGYVTHTDEYGFTIKDALTGEETDHPYHNVCTIDLASVELEKMHEYLAAQKR</sequence>
<dbReference type="EMBL" id="VUMX01000012">
    <property type="protein sequence ID" value="MST87111.1"/>
    <property type="molecule type" value="Genomic_DNA"/>
</dbReference>
<organism evidence="1 2">
    <name type="scientific">Lactobacillus porci</name>
    <dbReference type="NCBI Taxonomy" id="2012477"/>
    <lineage>
        <taxon>Bacteria</taxon>
        <taxon>Bacillati</taxon>
        <taxon>Bacillota</taxon>
        <taxon>Bacilli</taxon>
        <taxon>Lactobacillales</taxon>
        <taxon>Lactobacillaceae</taxon>
        <taxon>Lactobacillus</taxon>
    </lineage>
</organism>
<keyword evidence="2" id="KW-1185">Reference proteome</keyword>
<gene>
    <name evidence="1" type="ORF">FYJ62_05540</name>
</gene>
<protein>
    <submittedName>
        <fullName evidence="1">Uncharacterized protein</fullName>
    </submittedName>
</protein>
<comment type="caution">
    <text evidence="1">The sequence shown here is derived from an EMBL/GenBank/DDBJ whole genome shotgun (WGS) entry which is preliminary data.</text>
</comment>
<dbReference type="AlphaFoldDB" id="A0A6A8ME97"/>
<dbReference type="OrthoDB" id="2328377at2"/>
<dbReference type="RefSeq" id="WP_154548577.1">
    <property type="nucleotide sequence ID" value="NZ_VUMX01000012.1"/>
</dbReference>
<evidence type="ECO:0000313" key="2">
    <source>
        <dbReference type="Proteomes" id="UP000438120"/>
    </source>
</evidence>
<reference evidence="1 2" key="1">
    <citation type="submission" date="2019-08" db="EMBL/GenBank/DDBJ databases">
        <title>In-depth cultivation of the pig gut microbiome towards novel bacterial diversity and tailored functional studies.</title>
        <authorList>
            <person name="Wylensek D."/>
            <person name="Hitch T.C.A."/>
            <person name="Clavel T."/>
        </authorList>
    </citation>
    <scope>NUCLEOTIDE SEQUENCE [LARGE SCALE GENOMIC DNA]</scope>
    <source>
        <strain evidence="1 2">Bifido-178-WT-2B</strain>
    </source>
</reference>
<evidence type="ECO:0000313" key="1">
    <source>
        <dbReference type="EMBL" id="MST87111.1"/>
    </source>
</evidence>